<dbReference type="EMBL" id="KL197718">
    <property type="protein sequence ID" value="KDQ57867.1"/>
    <property type="molecule type" value="Genomic_DNA"/>
</dbReference>
<proteinExistence type="predicted"/>
<organism evidence="2 3">
    <name type="scientific">Jaapia argillacea MUCL 33604</name>
    <dbReference type="NCBI Taxonomy" id="933084"/>
    <lineage>
        <taxon>Eukaryota</taxon>
        <taxon>Fungi</taxon>
        <taxon>Dikarya</taxon>
        <taxon>Basidiomycota</taxon>
        <taxon>Agaricomycotina</taxon>
        <taxon>Agaricomycetes</taxon>
        <taxon>Agaricomycetidae</taxon>
        <taxon>Jaapiales</taxon>
        <taxon>Jaapiaceae</taxon>
        <taxon>Jaapia</taxon>
    </lineage>
</organism>
<name>A0A067Q2Z2_9AGAM</name>
<dbReference type="Gene3D" id="3.80.10.10">
    <property type="entry name" value="Ribonuclease Inhibitor"/>
    <property type="match status" value="1"/>
</dbReference>
<dbReference type="Proteomes" id="UP000027265">
    <property type="component" value="Unassembled WGS sequence"/>
</dbReference>
<dbReference type="InterPro" id="IPR032675">
    <property type="entry name" value="LRR_dom_sf"/>
</dbReference>
<evidence type="ECO:0000313" key="2">
    <source>
        <dbReference type="EMBL" id="KDQ57867.1"/>
    </source>
</evidence>
<accession>A0A067Q2Z2</accession>
<sequence length="570" mass="64792">MDSSVTPPNWEEITEIVDWIMQSDPDPYFCPAVPMITSLGDNHIAPPHPMPVSKAANIPHDILYDIFTMGTHQPDDPDFPILVSQVCRDWRYLALATPTLWSSIPMYCHKHTTDHSRWLFARLMRSTGVPITLNIFMTRPFTWCEMETVLMPHLHRIKGMNVMLGEQTRRLLLMEVWRMLALDFPRLQRFSFQVGQGSKFEVVTQQPCPFRLPSLHPQSGRIDWTNWMWIPRNLKSFCLSFLPPEHTPTLADLHTMLAGSSSTLQNLEIRSPVVPTEHFPPTNERASTDKRPPRPITLPSLKSLTIGYISATPCDDSLASLLYTPNVRDVTIRDLRRCPEACTGQGLSLGSYTTNRRVPWQGPPDHLLSLIFLKPPFPFTSTTFENPPPSFSSLTTLDLRGLTCTSHSLAFYLFKHTPHLHDLTLYNSSKVLLEGLAEAHQYHAFSPSSEGFVRSLTVTNVSFDDGLLPFLERRELFGYPKMKKLCVSPDCLLPPPTTCGNETHKQRGKEGEELARRVRSRGAMMTLVACAEVVMGISTPRDFLVVGELERELARDGRVNWEFLDRFVED</sequence>
<reference evidence="3" key="1">
    <citation type="journal article" date="2014" name="Proc. Natl. Acad. Sci. U.S.A.">
        <title>Extensive sampling of basidiomycete genomes demonstrates inadequacy of the white-rot/brown-rot paradigm for wood decay fungi.</title>
        <authorList>
            <person name="Riley R."/>
            <person name="Salamov A.A."/>
            <person name="Brown D.W."/>
            <person name="Nagy L.G."/>
            <person name="Floudas D."/>
            <person name="Held B.W."/>
            <person name="Levasseur A."/>
            <person name="Lombard V."/>
            <person name="Morin E."/>
            <person name="Otillar R."/>
            <person name="Lindquist E.A."/>
            <person name="Sun H."/>
            <person name="LaButti K.M."/>
            <person name="Schmutz J."/>
            <person name="Jabbour D."/>
            <person name="Luo H."/>
            <person name="Baker S.E."/>
            <person name="Pisabarro A.G."/>
            <person name="Walton J.D."/>
            <person name="Blanchette R.A."/>
            <person name="Henrissat B."/>
            <person name="Martin F."/>
            <person name="Cullen D."/>
            <person name="Hibbett D.S."/>
            <person name="Grigoriev I.V."/>
        </authorList>
    </citation>
    <scope>NUCLEOTIDE SEQUENCE [LARGE SCALE GENOMIC DNA]</scope>
    <source>
        <strain evidence="3">MUCL 33604</strain>
    </source>
</reference>
<dbReference type="HOGENOM" id="CLU_478219_0_0_1"/>
<keyword evidence="3" id="KW-1185">Reference proteome</keyword>
<protein>
    <submittedName>
        <fullName evidence="2">Uncharacterized protein</fullName>
    </submittedName>
</protein>
<feature type="region of interest" description="Disordered" evidence="1">
    <location>
        <begin position="274"/>
        <end position="296"/>
    </location>
</feature>
<dbReference type="OrthoDB" id="2975814at2759"/>
<gene>
    <name evidence="2" type="ORF">JAAARDRAFT_206662</name>
</gene>
<evidence type="ECO:0000256" key="1">
    <source>
        <dbReference type="SAM" id="MobiDB-lite"/>
    </source>
</evidence>
<dbReference type="Gene3D" id="1.20.1280.50">
    <property type="match status" value="1"/>
</dbReference>
<dbReference type="AlphaFoldDB" id="A0A067Q2Z2"/>
<dbReference type="InParanoid" id="A0A067Q2Z2"/>
<evidence type="ECO:0000313" key="3">
    <source>
        <dbReference type="Proteomes" id="UP000027265"/>
    </source>
</evidence>